<sequence length="75" mass="8407">MTAAGVGCFDSSKTDPQKFKGNGYRHNQFEQTASMIAGPNEEVVLAVRDLIIFYPIPLFHRSPILYLKYNISIVS</sequence>
<keyword evidence="1" id="KW-1185">Reference proteome</keyword>
<evidence type="ECO:0000313" key="2">
    <source>
        <dbReference type="WBParaSite" id="SVE_0296300.1"/>
    </source>
</evidence>
<proteinExistence type="predicted"/>
<dbReference type="AlphaFoldDB" id="A0A0K0F2D4"/>
<reference evidence="1" key="1">
    <citation type="submission" date="2014-07" db="EMBL/GenBank/DDBJ databases">
        <authorList>
            <person name="Martin A.A"/>
            <person name="De Silva N."/>
        </authorList>
    </citation>
    <scope>NUCLEOTIDE SEQUENCE</scope>
</reference>
<evidence type="ECO:0000313" key="1">
    <source>
        <dbReference type="Proteomes" id="UP000035680"/>
    </source>
</evidence>
<name>A0A0K0F2D4_STRVS</name>
<reference evidence="2" key="2">
    <citation type="submission" date="2015-08" db="UniProtKB">
        <authorList>
            <consortium name="WormBaseParasite"/>
        </authorList>
    </citation>
    <scope>IDENTIFICATION</scope>
</reference>
<accession>A0A0K0F2D4</accession>
<dbReference type="Proteomes" id="UP000035680">
    <property type="component" value="Unassembled WGS sequence"/>
</dbReference>
<protein>
    <submittedName>
        <fullName evidence="2">Uncharacterized protein</fullName>
    </submittedName>
</protein>
<dbReference type="WBParaSite" id="SVE_0296300.1">
    <property type="protein sequence ID" value="SVE_0296300.1"/>
    <property type="gene ID" value="SVE_0296300"/>
</dbReference>
<organism evidence="1 2">
    <name type="scientific">Strongyloides venezuelensis</name>
    <name type="common">Threadworm</name>
    <dbReference type="NCBI Taxonomy" id="75913"/>
    <lineage>
        <taxon>Eukaryota</taxon>
        <taxon>Metazoa</taxon>
        <taxon>Ecdysozoa</taxon>
        <taxon>Nematoda</taxon>
        <taxon>Chromadorea</taxon>
        <taxon>Rhabditida</taxon>
        <taxon>Tylenchina</taxon>
        <taxon>Panagrolaimomorpha</taxon>
        <taxon>Strongyloidoidea</taxon>
        <taxon>Strongyloididae</taxon>
        <taxon>Strongyloides</taxon>
    </lineage>
</organism>